<evidence type="ECO:0008006" key="4">
    <source>
        <dbReference type="Google" id="ProtNLM"/>
    </source>
</evidence>
<reference evidence="2" key="3">
    <citation type="submission" date="2020-12" db="UniProtKB">
        <authorList>
            <consortium name="EnsemblPlants"/>
        </authorList>
    </citation>
    <scope>IDENTIFICATION</scope>
</reference>
<reference evidence="1 3" key="2">
    <citation type="journal article" date="2018" name="Plant J.">
        <title>The Physcomitrella patens chromosome-scale assembly reveals moss genome structure and evolution.</title>
        <authorList>
            <person name="Lang D."/>
            <person name="Ullrich K.K."/>
            <person name="Murat F."/>
            <person name="Fuchs J."/>
            <person name="Jenkins J."/>
            <person name="Haas F.B."/>
            <person name="Piednoel M."/>
            <person name="Gundlach H."/>
            <person name="Van Bel M."/>
            <person name="Meyberg R."/>
            <person name="Vives C."/>
            <person name="Morata J."/>
            <person name="Symeonidi A."/>
            <person name="Hiss M."/>
            <person name="Muchero W."/>
            <person name="Kamisugi Y."/>
            <person name="Saleh O."/>
            <person name="Blanc G."/>
            <person name="Decker E.L."/>
            <person name="van Gessel N."/>
            <person name="Grimwood J."/>
            <person name="Hayes R.D."/>
            <person name="Graham S.W."/>
            <person name="Gunter L.E."/>
            <person name="McDaniel S.F."/>
            <person name="Hoernstein S.N.W."/>
            <person name="Larsson A."/>
            <person name="Li F.W."/>
            <person name="Perroud P.F."/>
            <person name="Phillips J."/>
            <person name="Ranjan P."/>
            <person name="Rokshar D.S."/>
            <person name="Rothfels C.J."/>
            <person name="Schneider L."/>
            <person name="Shu S."/>
            <person name="Stevenson D.W."/>
            <person name="Thummler F."/>
            <person name="Tillich M."/>
            <person name="Villarreal Aguilar J.C."/>
            <person name="Widiez T."/>
            <person name="Wong G.K."/>
            <person name="Wymore A."/>
            <person name="Zhang Y."/>
            <person name="Zimmer A.D."/>
            <person name="Quatrano R.S."/>
            <person name="Mayer K.F.X."/>
            <person name="Goodstein D."/>
            <person name="Casacuberta J.M."/>
            <person name="Vandepoele K."/>
            <person name="Reski R."/>
            <person name="Cuming A.C."/>
            <person name="Tuskan G.A."/>
            <person name="Maumus F."/>
            <person name="Salse J."/>
            <person name="Schmutz J."/>
            <person name="Rensing S.A."/>
        </authorList>
    </citation>
    <scope>NUCLEOTIDE SEQUENCE [LARGE SCALE GENOMIC DNA]</scope>
    <source>
        <strain evidence="2 3">cv. Gransden 2004</strain>
    </source>
</reference>
<dbReference type="Proteomes" id="UP000006727">
    <property type="component" value="Chromosome 1"/>
</dbReference>
<organism evidence="1">
    <name type="scientific">Physcomitrium patens</name>
    <name type="common">Spreading-leaved earth moss</name>
    <name type="synonym">Physcomitrella patens</name>
    <dbReference type="NCBI Taxonomy" id="3218"/>
    <lineage>
        <taxon>Eukaryota</taxon>
        <taxon>Viridiplantae</taxon>
        <taxon>Streptophyta</taxon>
        <taxon>Embryophyta</taxon>
        <taxon>Bryophyta</taxon>
        <taxon>Bryophytina</taxon>
        <taxon>Bryopsida</taxon>
        <taxon>Funariidae</taxon>
        <taxon>Funariales</taxon>
        <taxon>Funariaceae</taxon>
        <taxon>Physcomitrium</taxon>
    </lineage>
</organism>
<evidence type="ECO:0000313" key="1">
    <source>
        <dbReference type="EMBL" id="PNR62366.1"/>
    </source>
</evidence>
<reference evidence="1 3" key="1">
    <citation type="journal article" date="2008" name="Science">
        <title>The Physcomitrella genome reveals evolutionary insights into the conquest of land by plants.</title>
        <authorList>
            <person name="Rensing S."/>
            <person name="Lang D."/>
            <person name="Zimmer A."/>
            <person name="Terry A."/>
            <person name="Salamov A."/>
            <person name="Shapiro H."/>
            <person name="Nishiyama T."/>
            <person name="Perroud P.-F."/>
            <person name="Lindquist E."/>
            <person name="Kamisugi Y."/>
            <person name="Tanahashi T."/>
            <person name="Sakakibara K."/>
            <person name="Fujita T."/>
            <person name="Oishi K."/>
            <person name="Shin-I T."/>
            <person name="Kuroki Y."/>
            <person name="Toyoda A."/>
            <person name="Suzuki Y."/>
            <person name="Hashimoto A."/>
            <person name="Yamaguchi K."/>
            <person name="Sugano A."/>
            <person name="Kohara Y."/>
            <person name="Fujiyama A."/>
            <person name="Anterola A."/>
            <person name="Aoki S."/>
            <person name="Ashton N."/>
            <person name="Barbazuk W.B."/>
            <person name="Barker E."/>
            <person name="Bennetzen J."/>
            <person name="Bezanilla M."/>
            <person name="Blankenship R."/>
            <person name="Cho S.H."/>
            <person name="Dutcher S."/>
            <person name="Estelle M."/>
            <person name="Fawcett J.A."/>
            <person name="Gundlach H."/>
            <person name="Hanada K."/>
            <person name="Heyl A."/>
            <person name="Hicks K.A."/>
            <person name="Hugh J."/>
            <person name="Lohr M."/>
            <person name="Mayer K."/>
            <person name="Melkozernov A."/>
            <person name="Murata T."/>
            <person name="Nelson D."/>
            <person name="Pils B."/>
            <person name="Prigge M."/>
            <person name="Reiss B."/>
            <person name="Renner T."/>
            <person name="Rombauts S."/>
            <person name="Rushton P."/>
            <person name="Sanderfoot A."/>
            <person name="Schween G."/>
            <person name="Shiu S.-H."/>
            <person name="Stueber K."/>
            <person name="Theodoulou F.L."/>
            <person name="Tu H."/>
            <person name="Van de Peer Y."/>
            <person name="Verrier P.J."/>
            <person name="Waters E."/>
            <person name="Wood A."/>
            <person name="Yang L."/>
            <person name="Cove D."/>
            <person name="Cuming A."/>
            <person name="Hasebe M."/>
            <person name="Lucas S."/>
            <person name="Mishler D.B."/>
            <person name="Reski R."/>
            <person name="Grigoriev I."/>
            <person name="Quatrano R.S."/>
            <person name="Boore J.L."/>
        </authorList>
    </citation>
    <scope>NUCLEOTIDE SEQUENCE [LARGE SCALE GENOMIC DNA]</scope>
    <source>
        <strain evidence="2 3">cv. Gransden 2004</strain>
    </source>
</reference>
<keyword evidence="3" id="KW-1185">Reference proteome</keyword>
<sequence length="73" mass="8827">MTQPTFEDVIDKFFIETHCMVRLPKKFYIDDKNPTPLLCDNVSSMRLVRNLIMHQRTKHIELNHHYIKIEQSK</sequence>
<dbReference type="EMBL" id="ABEU02000001">
    <property type="protein sequence ID" value="PNR62366.1"/>
    <property type="molecule type" value="Genomic_DNA"/>
</dbReference>
<dbReference type="EnsemblPlants" id="Pp3c1_18160V3.1">
    <property type="protein sequence ID" value="Pp3c1_18160V3.1"/>
    <property type="gene ID" value="Pp3c1_18160"/>
</dbReference>
<gene>
    <name evidence="1" type="ORF">PHYPA_000790</name>
</gene>
<proteinExistence type="predicted"/>
<protein>
    <recommendedName>
        <fullName evidence="4">Reverse transcriptase Ty1/copia-type domain-containing protein</fullName>
    </recommendedName>
</protein>
<evidence type="ECO:0000313" key="2">
    <source>
        <dbReference type="EnsemblPlants" id="Pp3c1_18160V3.1"/>
    </source>
</evidence>
<dbReference type="AlphaFoldDB" id="A0A2K1L8K2"/>
<dbReference type="InParanoid" id="A0A2K1L8K2"/>
<accession>A0A2K1L8K2</accession>
<dbReference type="Gramene" id="Pp3c1_18160V3.1">
    <property type="protein sequence ID" value="Pp3c1_18160V3.1"/>
    <property type="gene ID" value="Pp3c1_18160"/>
</dbReference>
<name>A0A2K1L8K2_PHYPA</name>
<evidence type="ECO:0000313" key="3">
    <source>
        <dbReference type="Proteomes" id="UP000006727"/>
    </source>
</evidence>